<organism evidence="1 2">
    <name type="scientific">Candidatus Avoscillospira avistercoris</name>
    <dbReference type="NCBI Taxonomy" id="2840707"/>
    <lineage>
        <taxon>Bacteria</taxon>
        <taxon>Bacillati</taxon>
        <taxon>Bacillota</taxon>
        <taxon>Clostridia</taxon>
        <taxon>Eubacteriales</taxon>
        <taxon>Oscillospiraceae</taxon>
        <taxon>Oscillospiraceae incertae sedis</taxon>
        <taxon>Candidatus Avoscillospira</taxon>
    </lineage>
</organism>
<name>A0A9D1JTP7_9FIRM</name>
<dbReference type="AlphaFoldDB" id="A0A9D1JTP7"/>
<reference evidence="1" key="2">
    <citation type="journal article" date="2021" name="PeerJ">
        <title>Extensive microbial diversity within the chicken gut microbiome revealed by metagenomics and culture.</title>
        <authorList>
            <person name="Gilroy R."/>
            <person name="Ravi A."/>
            <person name="Getino M."/>
            <person name="Pursley I."/>
            <person name="Horton D.L."/>
            <person name="Alikhan N.F."/>
            <person name="Baker D."/>
            <person name="Gharbi K."/>
            <person name="Hall N."/>
            <person name="Watson M."/>
            <person name="Adriaenssens E.M."/>
            <person name="Foster-Nyarko E."/>
            <person name="Jarju S."/>
            <person name="Secka A."/>
            <person name="Antonio M."/>
            <person name="Oren A."/>
            <person name="Chaudhuri R.R."/>
            <person name="La Ragione R."/>
            <person name="Hildebrand F."/>
            <person name="Pallen M.J."/>
        </authorList>
    </citation>
    <scope>NUCLEOTIDE SEQUENCE</scope>
    <source>
        <strain evidence="1">ChiBcec16-1751</strain>
    </source>
</reference>
<gene>
    <name evidence="1" type="ORF">IAA83_03410</name>
</gene>
<protein>
    <submittedName>
        <fullName evidence="1">Uncharacterized protein</fullName>
    </submittedName>
</protein>
<evidence type="ECO:0000313" key="2">
    <source>
        <dbReference type="Proteomes" id="UP000886741"/>
    </source>
</evidence>
<accession>A0A9D1JTP7</accession>
<sequence>MEHKALPSMDFRPLRRATKGAAFGNRNFFVKKLSKNFYNLSISHINPRHVQHGHGAENVLLNFF</sequence>
<evidence type="ECO:0000313" key="1">
    <source>
        <dbReference type="EMBL" id="HIS64404.1"/>
    </source>
</evidence>
<dbReference type="EMBL" id="DVJJ01000053">
    <property type="protein sequence ID" value="HIS64404.1"/>
    <property type="molecule type" value="Genomic_DNA"/>
</dbReference>
<dbReference type="Proteomes" id="UP000886741">
    <property type="component" value="Unassembled WGS sequence"/>
</dbReference>
<comment type="caution">
    <text evidence="1">The sequence shown here is derived from an EMBL/GenBank/DDBJ whole genome shotgun (WGS) entry which is preliminary data.</text>
</comment>
<proteinExistence type="predicted"/>
<reference evidence="1" key="1">
    <citation type="submission" date="2020-10" db="EMBL/GenBank/DDBJ databases">
        <authorList>
            <person name="Gilroy R."/>
        </authorList>
    </citation>
    <scope>NUCLEOTIDE SEQUENCE</scope>
    <source>
        <strain evidence="1">ChiBcec16-1751</strain>
    </source>
</reference>